<dbReference type="AlphaFoldDB" id="X1T575"/>
<protein>
    <submittedName>
        <fullName evidence="1">Uncharacterized protein</fullName>
    </submittedName>
</protein>
<proteinExistence type="predicted"/>
<accession>X1T575</accession>
<organism evidence="1">
    <name type="scientific">marine sediment metagenome</name>
    <dbReference type="NCBI Taxonomy" id="412755"/>
    <lineage>
        <taxon>unclassified sequences</taxon>
        <taxon>metagenomes</taxon>
        <taxon>ecological metagenomes</taxon>
    </lineage>
</organism>
<comment type="caution">
    <text evidence="1">The sequence shown here is derived from an EMBL/GenBank/DDBJ whole genome shotgun (WGS) entry which is preliminary data.</text>
</comment>
<sequence>MGDKRKMLRVYFDDHGQDFLEWDIQDRVVVGCHPFQGWLWNGTKVYNKIIKPGDYLQIESHGVGRTSIKYPVERVEEIAEGIPLLLLPSFFHLLSFSLRMFTIDA</sequence>
<dbReference type="EMBL" id="BARW01009023">
    <property type="protein sequence ID" value="GAI75184.1"/>
    <property type="molecule type" value="Genomic_DNA"/>
</dbReference>
<reference evidence="1" key="1">
    <citation type="journal article" date="2014" name="Front. Microbiol.">
        <title>High frequency of phylogenetically diverse reductive dehalogenase-homologous genes in deep subseafloor sedimentary metagenomes.</title>
        <authorList>
            <person name="Kawai M."/>
            <person name="Futagami T."/>
            <person name="Toyoda A."/>
            <person name="Takaki Y."/>
            <person name="Nishi S."/>
            <person name="Hori S."/>
            <person name="Arai W."/>
            <person name="Tsubouchi T."/>
            <person name="Morono Y."/>
            <person name="Uchiyama I."/>
            <person name="Ito T."/>
            <person name="Fujiyama A."/>
            <person name="Inagaki F."/>
            <person name="Takami H."/>
        </authorList>
    </citation>
    <scope>NUCLEOTIDE SEQUENCE</scope>
    <source>
        <strain evidence="1">Expedition CK06-06</strain>
    </source>
</reference>
<name>X1T575_9ZZZZ</name>
<evidence type="ECO:0000313" key="1">
    <source>
        <dbReference type="EMBL" id="GAI75184.1"/>
    </source>
</evidence>
<gene>
    <name evidence="1" type="ORF">S12H4_18302</name>
</gene>